<evidence type="ECO:0000313" key="2">
    <source>
        <dbReference type="EMBL" id="MFC6668796.1"/>
    </source>
</evidence>
<comment type="caution">
    <text evidence="2">The sequence shown here is derived from an EMBL/GenBank/DDBJ whole genome shotgun (WGS) entry which is preliminary data.</text>
</comment>
<keyword evidence="1" id="KW-0472">Membrane</keyword>
<proteinExistence type="predicted"/>
<dbReference type="Proteomes" id="UP001596422">
    <property type="component" value="Unassembled WGS sequence"/>
</dbReference>
<dbReference type="RefSeq" id="WP_379907355.1">
    <property type="nucleotide sequence ID" value="NZ_JBHSWE010000001.1"/>
</dbReference>
<keyword evidence="3" id="KW-1185">Reference proteome</keyword>
<sequence>MRRPRLLICRCITQSDPRQLIAGALAVSILAVIADNGLLWLQRRLTPNGIVA</sequence>
<keyword evidence="1" id="KW-1133">Transmembrane helix</keyword>
<dbReference type="EMBL" id="JBHSWE010000001">
    <property type="protein sequence ID" value="MFC6668796.1"/>
    <property type="molecule type" value="Genomic_DNA"/>
</dbReference>
<evidence type="ECO:0000256" key="1">
    <source>
        <dbReference type="SAM" id="Phobius"/>
    </source>
</evidence>
<accession>A0ABW1ZST2</accession>
<protein>
    <recommendedName>
        <fullName evidence="4">ABC transmembrane type-1 domain-containing protein</fullName>
    </recommendedName>
</protein>
<gene>
    <name evidence="2" type="ORF">ACFQDL_00705</name>
</gene>
<reference evidence="3" key="1">
    <citation type="journal article" date="2019" name="Int. J. Syst. Evol. Microbiol.">
        <title>The Global Catalogue of Microorganisms (GCM) 10K type strain sequencing project: providing services to taxonomists for standard genome sequencing and annotation.</title>
        <authorList>
            <consortium name="The Broad Institute Genomics Platform"/>
            <consortium name="The Broad Institute Genome Sequencing Center for Infectious Disease"/>
            <person name="Wu L."/>
            <person name="Ma J."/>
        </authorList>
    </citation>
    <scope>NUCLEOTIDE SEQUENCE [LARGE SCALE GENOMIC DNA]</scope>
    <source>
        <strain evidence="3">NBRC 111756</strain>
    </source>
</reference>
<feature type="transmembrane region" description="Helical" evidence="1">
    <location>
        <begin position="20"/>
        <end position="41"/>
    </location>
</feature>
<name>A0ABW1ZST2_9GAMM</name>
<evidence type="ECO:0008006" key="4">
    <source>
        <dbReference type="Google" id="ProtNLM"/>
    </source>
</evidence>
<organism evidence="2 3">
    <name type="scientific">Marinobacterium aestuariivivens</name>
    <dbReference type="NCBI Taxonomy" id="1698799"/>
    <lineage>
        <taxon>Bacteria</taxon>
        <taxon>Pseudomonadati</taxon>
        <taxon>Pseudomonadota</taxon>
        <taxon>Gammaproteobacteria</taxon>
        <taxon>Oceanospirillales</taxon>
        <taxon>Oceanospirillaceae</taxon>
        <taxon>Marinobacterium</taxon>
    </lineage>
</organism>
<keyword evidence="1" id="KW-0812">Transmembrane</keyword>
<evidence type="ECO:0000313" key="3">
    <source>
        <dbReference type="Proteomes" id="UP001596422"/>
    </source>
</evidence>